<dbReference type="InterPro" id="IPR047951">
    <property type="entry name" value="Transpos_ISL3"/>
</dbReference>
<dbReference type="Proteomes" id="UP001165489">
    <property type="component" value="Unassembled WGS sequence"/>
</dbReference>
<evidence type="ECO:0000259" key="1">
    <source>
        <dbReference type="Pfam" id="PF01610"/>
    </source>
</evidence>
<name>A0ABS9V7A5_9BACT</name>
<evidence type="ECO:0000259" key="2">
    <source>
        <dbReference type="Pfam" id="PF13542"/>
    </source>
</evidence>
<sequence length="212" mass="24245">QIDIYIDFERGFKFAGGKTHDTVERSWQHLNFFQHRCFLHARVPRVKTAEGRTETVRVPWARPGSGFTLMFEAYSMLLIESEMPVSKAADIMDVYPQRLWNLFSHWIEKAHKAADHSGVELLGIDETSSKKGHSYVTVAVDMEDRKVLYAVPGKGAETIDKIAEHLENKGCKREQIKKTCIDMSPAFISGILHNFKSASVTFDRFHVVKFIN</sequence>
<dbReference type="Pfam" id="PF14690">
    <property type="entry name" value="Zn_ribbon_ISL3"/>
    <property type="match status" value="1"/>
</dbReference>
<gene>
    <name evidence="4" type="ORF">MM239_20815</name>
</gene>
<dbReference type="PANTHER" id="PTHR33498:SF1">
    <property type="entry name" value="TRANSPOSASE FOR INSERTION SEQUENCE ELEMENT IS1557"/>
    <property type="match status" value="1"/>
</dbReference>
<dbReference type="InterPro" id="IPR002560">
    <property type="entry name" value="Transposase_DDE"/>
</dbReference>
<evidence type="ECO:0000259" key="3">
    <source>
        <dbReference type="Pfam" id="PF14690"/>
    </source>
</evidence>
<dbReference type="Pfam" id="PF13542">
    <property type="entry name" value="HTH_Tnp_ISL3"/>
    <property type="match status" value="1"/>
</dbReference>
<evidence type="ECO:0000313" key="4">
    <source>
        <dbReference type="EMBL" id="MCH7411835.1"/>
    </source>
</evidence>
<keyword evidence="5" id="KW-1185">Reference proteome</keyword>
<protein>
    <submittedName>
        <fullName evidence="4">Transposase</fullName>
    </submittedName>
</protein>
<dbReference type="RefSeq" id="WP_241350254.1">
    <property type="nucleotide sequence ID" value="NZ_JAKZGP010000153.1"/>
</dbReference>
<reference evidence="4" key="1">
    <citation type="submission" date="2022-03" db="EMBL/GenBank/DDBJ databases">
        <title>De novo assembled genomes of Belliella spp. (Cyclobacteriaceae) strains.</title>
        <authorList>
            <person name="Szabo A."/>
            <person name="Korponai K."/>
            <person name="Felfoldi T."/>
        </authorList>
    </citation>
    <scope>NUCLEOTIDE SEQUENCE</scope>
    <source>
        <strain evidence="4">DSM 111904</strain>
    </source>
</reference>
<accession>A0ABS9V7A5</accession>
<dbReference type="Pfam" id="PF01610">
    <property type="entry name" value="DDE_Tnp_ISL3"/>
    <property type="match status" value="1"/>
</dbReference>
<organism evidence="4 5">
    <name type="scientific">Belliella filtrata</name>
    <dbReference type="NCBI Taxonomy" id="2923435"/>
    <lineage>
        <taxon>Bacteria</taxon>
        <taxon>Pseudomonadati</taxon>
        <taxon>Bacteroidota</taxon>
        <taxon>Cytophagia</taxon>
        <taxon>Cytophagales</taxon>
        <taxon>Cyclobacteriaceae</taxon>
        <taxon>Belliella</taxon>
    </lineage>
</organism>
<feature type="domain" description="Transposase IS204/IS1001/IS1096/IS1165 DDE" evidence="1">
    <location>
        <begin position="122"/>
        <end position="212"/>
    </location>
</feature>
<dbReference type="InterPro" id="IPR032877">
    <property type="entry name" value="Transposase_HTH"/>
</dbReference>
<comment type="caution">
    <text evidence="4">The sequence shown here is derived from an EMBL/GenBank/DDBJ whole genome shotgun (WGS) entry which is preliminary data.</text>
</comment>
<dbReference type="EMBL" id="JAKZGP010000153">
    <property type="protein sequence ID" value="MCH7411835.1"/>
    <property type="molecule type" value="Genomic_DNA"/>
</dbReference>
<dbReference type="PANTHER" id="PTHR33498">
    <property type="entry name" value="TRANSPOSASE FOR INSERTION SEQUENCE ELEMENT IS1557"/>
    <property type="match status" value="1"/>
</dbReference>
<proteinExistence type="predicted"/>
<feature type="non-terminal residue" evidence="4">
    <location>
        <position position="1"/>
    </location>
</feature>
<feature type="domain" description="Transposase IS204/IS1001/IS1096/IS1165 zinc-finger" evidence="3">
    <location>
        <begin position="19"/>
        <end position="47"/>
    </location>
</feature>
<feature type="domain" description="Transposase IS204/IS1001/IS1096/IS1165 helix-turn-helix" evidence="2">
    <location>
        <begin position="56"/>
        <end position="106"/>
    </location>
</feature>
<dbReference type="InterPro" id="IPR029261">
    <property type="entry name" value="Transposase_Znf"/>
</dbReference>
<feature type="non-terminal residue" evidence="4">
    <location>
        <position position="212"/>
    </location>
</feature>
<evidence type="ECO:0000313" key="5">
    <source>
        <dbReference type="Proteomes" id="UP001165489"/>
    </source>
</evidence>